<dbReference type="InterPro" id="IPR011989">
    <property type="entry name" value="ARM-like"/>
</dbReference>
<dbReference type="Pfam" id="PF11865">
    <property type="entry name" value="mTOR_dom"/>
    <property type="match status" value="1"/>
</dbReference>
<dbReference type="GO" id="GO:0005737">
    <property type="term" value="C:cytoplasm"/>
    <property type="evidence" value="ECO:0007669"/>
    <property type="project" value="TreeGrafter"/>
</dbReference>
<comment type="caution">
    <text evidence="2">The sequence shown here is derived from an EMBL/GenBank/DDBJ whole genome shotgun (WGS) entry which is preliminary data.</text>
</comment>
<dbReference type="GO" id="GO:0031931">
    <property type="term" value="C:TORC1 complex"/>
    <property type="evidence" value="ECO:0007669"/>
    <property type="project" value="TreeGrafter"/>
</dbReference>
<keyword evidence="3" id="KW-1185">Reference proteome</keyword>
<dbReference type="InterPro" id="IPR024585">
    <property type="entry name" value="mTOR_dom"/>
</dbReference>
<dbReference type="InterPro" id="IPR016024">
    <property type="entry name" value="ARM-type_fold"/>
</dbReference>
<keyword evidence="2" id="KW-0808">Transferase</keyword>
<name>A0A2U1K8W4_ARTAN</name>
<sequence>MGLGCVPYLPKVLPDFFHTISTSEDTLKEFIIWKLGTLVSIVRQHIRKYLPELLSLISELWSSFSLPAPNRPVHGPPVLHLVEQLCLALNDEFRTYLPTILPFYIQVLTDAERCNNYTFVPDILRTLRVFGGTLDEHMHLLLPALIRLFIVDASVDIRRAAIKTLIRIIPRVQVRGHISLLVDHLKLVLDGYVTLSTNVYLEFINVQSACAHAYIHLHPGKYELEHVFSTACSLY</sequence>
<protein>
    <submittedName>
        <fullName evidence="2">PIK-related kinase, FAT</fullName>
    </submittedName>
</protein>
<gene>
    <name evidence="2" type="ORF">CTI12_AA631910</name>
</gene>
<dbReference type="GO" id="GO:0031929">
    <property type="term" value="P:TOR signaling"/>
    <property type="evidence" value="ECO:0007669"/>
    <property type="project" value="TreeGrafter"/>
</dbReference>
<dbReference type="GO" id="GO:0031932">
    <property type="term" value="C:TORC2 complex"/>
    <property type="evidence" value="ECO:0007669"/>
    <property type="project" value="TreeGrafter"/>
</dbReference>
<dbReference type="GO" id="GO:0004674">
    <property type="term" value="F:protein serine/threonine kinase activity"/>
    <property type="evidence" value="ECO:0007669"/>
    <property type="project" value="TreeGrafter"/>
</dbReference>
<dbReference type="AlphaFoldDB" id="A0A2U1K8W4"/>
<organism evidence="2 3">
    <name type="scientific">Artemisia annua</name>
    <name type="common">Sweet wormwood</name>
    <dbReference type="NCBI Taxonomy" id="35608"/>
    <lineage>
        <taxon>Eukaryota</taxon>
        <taxon>Viridiplantae</taxon>
        <taxon>Streptophyta</taxon>
        <taxon>Embryophyta</taxon>
        <taxon>Tracheophyta</taxon>
        <taxon>Spermatophyta</taxon>
        <taxon>Magnoliopsida</taxon>
        <taxon>eudicotyledons</taxon>
        <taxon>Gunneridae</taxon>
        <taxon>Pentapetalae</taxon>
        <taxon>asterids</taxon>
        <taxon>campanulids</taxon>
        <taxon>Asterales</taxon>
        <taxon>Asteraceae</taxon>
        <taxon>Asteroideae</taxon>
        <taxon>Anthemideae</taxon>
        <taxon>Artemisiinae</taxon>
        <taxon>Artemisia</taxon>
    </lineage>
</organism>
<reference evidence="2 3" key="1">
    <citation type="journal article" date="2018" name="Mol. Plant">
        <title>The genome of Artemisia annua provides insight into the evolution of Asteraceae family and artemisinin biosynthesis.</title>
        <authorList>
            <person name="Shen Q."/>
            <person name="Zhang L."/>
            <person name="Liao Z."/>
            <person name="Wang S."/>
            <person name="Yan T."/>
            <person name="Shi P."/>
            <person name="Liu M."/>
            <person name="Fu X."/>
            <person name="Pan Q."/>
            <person name="Wang Y."/>
            <person name="Lv Z."/>
            <person name="Lu X."/>
            <person name="Zhang F."/>
            <person name="Jiang W."/>
            <person name="Ma Y."/>
            <person name="Chen M."/>
            <person name="Hao X."/>
            <person name="Li L."/>
            <person name="Tang Y."/>
            <person name="Lv G."/>
            <person name="Zhou Y."/>
            <person name="Sun X."/>
            <person name="Brodelius P.E."/>
            <person name="Rose J.K.C."/>
            <person name="Tang K."/>
        </authorList>
    </citation>
    <scope>NUCLEOTIDE SEQUENCE [LARGE SCALE GENOMIC DNA]</scope>
    <source>
        <strain evidence="3">cv. Huhao1</strain>
        <tissue evidence="2">Leaf</tissue>
    </source>
</reference>
<dbReference type="Gene3D" id="1.25.10.10">
    <property type="entry name" value="Leucine-rich Repeat Variant"/>
    <property type="match status" value="2"/>
</dbReference>
<dbReference type="GO" id="GO:0016242">
    <property type="term" value="P:negative regulation of macroautophagy"/>
    <property type="evidence" value="ECO:0007669"/>
    <property type="project" value="TreeGrafter"/>
</dbReference>
<evidence type="ECO:0000313" key="2">
    <source>
        <dbReference type="EMBL" id="PWA13638.1"/>
    </source>
</evidence>
<keyword evidence="2" id="KW-0418">Kinase</keyword>
<evidence type="ECO:0000259" key="1">
    <source>
        <dbReference type="Pfam" id="PF11865"/>
    </source>
</evidence>
<dbReference type="Proteomes" id="UP000245207">
    <property type="component" value="Unassembled WGS sequence"/>
</dbReference>
<accession>A0A2U1K8W4</accession>
<dbReference type="SUPFAM" id="SSF48371">
    <property type="entry name" value="ARM repeat"/>
    <property type="match status" value="1"/>
</dbReference>
<dbReference type="PANTHER" id="PTHR11139">
    <property type="entry name" value="ATAXIA TELANGIECTASIA MUTATED ATM -RELATED"/>
    <property type="match status" value="1"/>
</dbReference>
<evidence type="ECO:0000313" key="3">
    <source>
        <dbReference type="Proteomes" id="UP000245207"/>
    </source>
</evidence>
<proteinExistence type="predicted"/>
<dbReference type="GO" id="GO:0005634">
    <property type="term" value="C:nucleus"/>
    <property type="evidence" value="ECO:0007669"/>
    <property type="project" value="TreeGrafter"/>
</dbReference>
<dbReference type="PANTHER" id="PTHR11139:SF9">
    <property type="entry name" value="SERINE_THREONINE-PROTEIN KINASE MTOR"/>
    <property type="match status" value="1"/>
</dbReference>
<dbReference type="InterPro" id="IPR050517">
    <property type="entry name" value="DDR_Repair_Kinase"/>
</dbReference>
<feature type="domain" description="Serine/threonine-protein kinase mTOR" evidence="1">
    <location>
        <begin position="1"/>
        <end position="43"/>
    </location>
</feature>
<dbReference type="OrthoDB" id="1715404at2759"/>
<dbReference type="STRING" id="35608.A0A2U1K8W4"/>
<dbReference type="EMBL" id="PKPP01037376">
    <property type="protein sequence ID" value="PWA13638.1"/>
    <property type="molecule type" value="Genomic_DNA"/>
</dbReference>